<keyword evidence="2" id="KW-0808">Transferase</keyword>
<dbReference type="Pfam" id="PF13358">
    <property type="entry name" value="DDE_3"/>
    <property type="match status" value="1"/>
</dbReference>
<dbReference type="AlphaFoldDB" id="E2BA08"/>
<name>E2BA08_HARSA</name>
<evidence type="ECO:0000313" key="3">
    <source>
        <dbReference type="Proteomes" id="UP000008237"/>
    </source>
</evidence>
<proteinExistence type="predicted"/>
<dbReference type="EMBL" id="GL446637">
    <property type="protein sequence ID" value="EFN87471.1"/>
    <property type="molecule type" value="Genomic_DNA"/>
</dbReference>
<dbReference type="PANTHER" id="PTHR46060">
    <property type="entry name" value="MARINER MOS1 TRANSPOSASE-LIKE PROTEIN"/>
    <property type="match status" value="1"/>
</dbReference>
<dbReference type="Proteomes" id="UP000008237">
    <property type="component" value="Unassembled WGS sequence"/>
</dbReference>
<evidence type="ECO:0000313" key="2">
    <source>
        <dbReference type="EMBL" id="EFN87471.1"/>
    </source>
</evidence>
<keyword evidence="3" id="KW-1185">Reference proteome</keyword>
<reference evidence="2 3" key="1">
    <citation type="journal article" date="2010" name="Science">
        <title>Genomic comparison of the ants Camponotus floridanus and Harpegnathos saltator.</title>
        <authorList>
            <person name="Bonasio R."/>
            <person name="Zhang G."/>
            <person name="Ye C."/>
            <person name="Mutti N.S."/>
            <person name="Fang X."/>
            <person name="Qin N."/>
            <person name="Donahue G."/>
            <person name="Yang P."/>
            <person name="Li Q."/>
            <person name="Li C."/>
            <person name="Zhang P."/>
            <person name="Huang Z."/>
            <person name="Berger S.L."/>
            <person name="Reinberg D."/>
            <person name="Wang J."/>
            <person name="Liebig J."/>
        </authorList>
    </citation>
    <scope>NUCLEOTIDE SEQUENCE [LARGE SCALE GENOMIC DNA]</scope>
    <source>
        <strain evidence="2 3">R22 G/1</strain>
    </source>
</reference>
<feature type="domain" description="Tc1-like transposase DDE" evidence="1">
    <location>
        <begin position="11"/>
        <end position="77"/>
    </location>
</feature>
<dbReference type="GO" id="GO:0003676">
    <property type="term" value="F:nucleic acid binding"/>
    <property type="evidence" value="ECO:0007669"/>
    <property type="project" value="InterPro"/>
</dbReference>
<feature type="non-terminal residue" evidence="2">
    <location>
        <position position="1"/>
    </location>
</feature>
<dbReference type="GO" id="GO:0008168">
    <property type="term" value="F:methyltransferase activity"/>
    <property type="evidence" value="ECO:0007669"/>
    <property type="project" value="UniProtKB-KW"/>
</dbReference>
<sequence length="112" mass="13162">LIEKRPQYAQRHDKVILQHDNAPSHTAKPVKEVLKSLGWEVLSHPPYSPDLAPSDYHLFASMGHALAEQYFADFEEVKKWLDEWFSSKEKQFFWNSIHKLPERWAKCIESNG</sequence>
<dbReference type="InterPro" id="IPR038717">
    <property type="entry name" value="Tc1-like_DDE_dom"/>
</dbReference>
<evidence type="ECO:0000259" key="1">
    <source>
        <dbReference type="Pfam" id="PF13358"/>
    </source>
</evidence>
<dbReference type="OrthoDB" id="7698488at2759"/>
<dbReference type="InterPro" id="IPR036397">
    <property type="entry name" value="RNaseH_sf"/>
</dbReference>
<accession>E2BA08</accession>
<dbReference type="Gene3D" id="3.30.420.10">
    <property type="entry name" value="Ribonuclease H-like superfamily/Ribonuclease H"/>
    <property type="match status" value="1"/>
</dbReference>
<dbReference type="InterPro" id="IPR052709">
    <property type="entry name" value="Transposase-MT_Hybrid"/>
</dbReference>
<dbReference type="GO" id="GO:0032259">
    <property type="term" value="P:methylation"/>
    <property type="evidence" value="ECO:0007669"/>
    <property type="project" value="UniProtKB-KW"/>
</dbReference>
<gene>
    <name evidence="2" type="ORF">EAI_07758</name>
</gene>
<keyword evidence="2" id="KW-0489">Methyltransferase</keyword>
<organism evidence="3">
    <name type="scientific">Harpegnathos saltator</name>
    <name type="common">Jerdon's jumping ant</name>
    <dbReference type="NCBI Taxonomy" id="610380"/>
    <lineage>
        <taxon>Eukaryota</taxon>
        <taxon>Metazoa</taxon>
        <taxon>Ecdysozoa</taxon>
        <taxon>Arthropoda</taxon>
        <taxon>Hexapoda</taxon>
        <taxon>Insecta</taxon>
        <taxon>Pterygota</taxon>
        <taxon>Neoptera</taxon>
        <taxon>Endopterygota</taxon>
        <taxon>Hymenoptera</taxon>
        <taxon>Apocrita</taxon>
        <taxon>Aculeata</taxon>
        <taxon>Formicoidea</taxon>
        <taxon>Formicidae</taxon>
        <taxon>Ponerinae</taxon>
        <taxon>Ponerini</taxon>
        <taxon>Harpegnathos</taxon>
    </lineage>
</organism>
<feature type="non-terminal residue" evidence="2">
    <location>
        <position position="112"/>
    </location>
</feature>
<dbReference type="PANTHER" id="PTHR46060:SF1">
    <property type="entry name" value="MARINER MOS1 TRANSPOSASE-LIKE PROTEIN"/>
    <property type="match status" value="1"/>
</dbReference>
<protein>
    <submittedName>
        <fullName evidence="2">Histone-lysine N-methyltransferase SETMAR</fullName>
    </submittedName>
</protein>
<dbReference type="InParanoid" id="E2BA08"/>
<dbReference type="OMA" id="FFWNSIH"/>